<name>A0A4S8LYU9_DENBC</name>
<keyword evidence="2" id="KW-1185">Reference proteome</keyword>
<gene>
    <name evidence="1" type="ORF">K435DRAFT_667411</name>
</gene>
<feature type="non-terminal residue" evidence="1">
    <location>
        <position position="201"/>
    </location>
</feature>
<dbReference type="EMBL" id="ML179213">
    <property type="protein sequence ID" value="THU94904.1"/>
    <property type="molecule type" value="Genomic_DNA"/>
</dbReference>
<dbReference type="Proteomes" id="UP000297245">
    <property type="component" value="Unassembled WGS sequence"/>
</dbReference>
<reference evidence="1 2" key="1">
    <citation type="journal article" date="2019" name="Nat. Ecol. Evol.">
        <title>Megaphylogeny resolves global patterns of mushroom evolution.</title>
        <authorList>
            <person name="Varga T."/>
            <person name="Krizsan K."/>
            <person name="Foldi C."/>
            <person name="Dima B."/>
            <person name="Sanchez-Garcia M."/>
            <person name="Sanchez-Ramirez S."/>
            <person name="Szollosi G.J."/>
            <person name="Szarkandi J.G."/>
            <person name="Papp V."/>
            <person name="Albert L."/>
            <person name="Andreopoulos W."/>
            <person name="Angelini C."/>
            <person name="Antonin V."/>
            <person name="Barry K.W."/>
            <person name="Bougher N.L."/>
            <person name="Buchanan P."/>
            <person name="Buyck B."/>
            <person name="Bense V."/>
            <person name="Catcheside P."/>
            <person name="Chovatia M."/>
            <person name="Cooper J."/>
            <person name="Damon W."/>
            <person name="Desjardin D."/>
            <person name="Finy P."/>
            <person name="Geml J."/>
            <person name="Haridas S."/>
            <person name="Hughes K."/>
            <person name="Justo A."/>
            <person name="Karasinski D."/>
            <person name="Kautmanova I."/>
            <person name="Kiss B."/>
            <person name="Kocsube S."/>
            <person name="Kotiranta H."/>
            <person name="LaButti K.M."/>
            <person name="Lechner B.E."/>
            <person name="Liimatainen K."/>
            <person name="Lipzen A."/>
            <person name="Lukacs Z."/>
            <person name="Mihaltcheva S."/>
            <person name="Morgado L.N."/>
            <person name="Niskanen T."/>
            <person name="Noordeloos M.E."/>
            <person name="Ohm R.A."/>
            <person name="Ortiz-Santana B."/>
            <person name="Ovrebo C."/>
            <person name="Racz N."/>
            <person name="Riley R."/>
            <person name="Savchenko A."/>
            <person name="Shiryaev A."/>
            <person name="Soop K."/>
            <person name="Spirin V."/>
            <person name="Szebenyi C."/>
            <person name="Tomsovsky M."/>
            <person name="Tulloss R.E."/>
            <person name="Uehling J."/>
            <person name="Grigoriev I.V."/>
            <person name="Vagvolgyi C."/>
            <person name="Papp T."/>
            <person name="Martin F.M."/>
            <person name="Miettinen O."/>
            <person name="Hibbett D.S."/>
            <person name="Nagy L.G."/>
        </authorList>
    </citation>
    <scope>NUCLEOTIDE SEQUENCE [LARGE SCALE GENOMIC DNA]</scope>
    <source>
        <strain evidence="1 2">CBS 962.96</strain>
    </source>
</reference>
<protein>
    <submittedName>
        <fullName evidence="1">Uncharacterized protein</fullName>
    </submittedName>
</protein>
<dbReference type="AlphaFoldDB" id="A0A4S8LYU9"/>
<organism evidence="1 2">
    <name type="scientific">Dendrothele bispora (strain CBS 962.96)</name>
    <dbReference type="NCBI Taxonomy" id="1314807"/>
    <lineage>
        <taxon>Eukaryota</taxon>
        <taxon>Fungi</taxon>
        <taxon>Dikarya</taxon>
        <taxon>Basidiomycota</taxon>
        <taxon>Agaricomycotina</taxon>
        <taxon>Agaricomycetes</taxon>
        <taxon>Agaricomycetidae</taxon>
        <taxon>Agaricales</taxon>
        <taxon>Agaricales incertae sedis</taxon>
        <taxon>Dendrothele</taxon>
    </lineage>
</organism>
<proteinExistence type="predicted"/>
<evidence type="ECO:0000313" key="1">
    <source>
        <dbReference type="EMBL" id="THU94904.1"/>
    </source>
</evidence>
<accession>A0A4S8LYU9</accession>
<sequence length="201" mass="22618">MHNLSNAEVYASLLLRHQHGYPLWKPKPYESLPEIYRMTGTRLGDVGRITQDGHFHFLFNVLAPADDPVNEGGVPTDFEPLEFDMKKVLKEDDCHKPGDPIFTMGKKQYGIGADVSTQLAGTPAEGGGGIEFKFEVNRGALLLLPNGATRVDVETIIPFRQYAYQNCEKWYRFAENRGIEVENGSLYFVTGFDKTNSWENA</sequence>
<evidence type="ECO:0000313" key="2">
    <source>
        <dbReference type="Proteomes" id="UP000297245"/>
    </source>
</evidence>
<dbReference type="OrthoDB" id="3222453at2759"/>